<feature type="chain" id="PRO_5045725929" description="Lipoprotein" evidence="2">
    <location>
        <begin position="26"/>
        <end position="164"/>
    </location>
</feature>
<proteinExistence type="predicted"/>
<protein>
    <recommendedName>
        <fullName evidence="5">Lipoprotein</fullName>
    </recommendedName>
</protein>
<dbReference type="Proteomes" id="UP001291309">
    <property type="component" value="Unassembled WGS sequence"/>
</dbReference>
<dbReference type="RefSeq" id="WP_321546337.1">
    <property type="nucleotide sequence ID" value="NZ_JAXIVS010000004.1"/>
</dbReference>
<evidence type="ECO:0008006" key="5">
    <source>
        <dbReference type="Google" id="ProtNLM"/>
    </source>
</evidence>
<evidence type="ECO:0000256" key="2">
    <source>
        <dbReference type="SAM" id="SignalP"/>
    </source>
</evidence>
<comment type="caution">
    <text evidence="3">The sequence shown here is derived from an EMBL/GenBank/DDBJ whole genome shotgun (WGS) entry which is preliminary data.</text>
</comment>
<sequence length="164" mass="17340">MSSTFQRLPAAVLLALGLLVLPACDKGPEQLAKAQAQYADLVQRGVNPRDPAYDAVIAAFEAIPKDSKARAEADARLAALRALRGPMPPRPLATPGATGPGTGELEAQRAACEALAKELGTAPSERRETVRQALAECRARQVRLEADSHPPGEHGHDHETDAGR</sequence>
<reference evidence="3 4" key="1">
    <citation type="submission" date="2023-12" db="EMBL/GenBank/DDBJ databases">
        <title>the genome sequence of Hyalangium sp. s54d21.</title>
        <authorList>
            <person name="Zhang X."/>
        </authorList>
    </citation>
    <scope>NUCLEOTIDE SEQUENCE [LARGE SCALE GENOMIC DNA]</scope>
    <source>
        <strain evidence="4">s54d21</strain>
    </source>
</reference>
<name>A0ABU5H696_9BACT</name>
<gene>
    <name evidence="3" type="ORF">SYV04_14500</name>
</gene>
<feature type="signal peptide" evidence="2">
    <location>
        <begin position="1"/>
        <end position="25"/>
    </location>
</feature>
<keyword evidence="4" id="KW-1185">Reference proteome</keyword>
<dbReference type="EMBL" id="JAXIVS010000004">
    <property type="protein sequence ID" value="MDY7227620.1"/>
    <property type="molecule type" value="Genomic_DNA"/>
</dbReference>
<evidence type="ECO:0000256" key="1">
    <source>
        <dbReference type="SAM" id="MobiDB-lite"/>
    </source>
</evidence>
<organism evidence="3 4">
    <name type="scientific">Hyalangium rubrum</name>
    <dbReference type="NCBI Taxonomy" id="3103134"/>
    <lineage>
        <taxon>Bacteria</taxon>
        <taxon>Pseudomonadati</taxon>
        <taxon>Myxococcota</taxon>
        <taxon>Myxococcia</taxon>
        <taxon>Myxococcales</taxon>
        <taxon>Cystobacterineae</taxon>
        <taxon>Archangiaceae</taxon>
        <taxon>Hyalangium</taxon>
    </lineage>
</organism>
<feature type="region of interest" description="Disordered" evidence="1">
    <location>
        <begin position="84"/>
        <end position="107"/>
    </location>
</feature>
<evidence type="ECO:0000313" key="4">
    <source>
        <dbReference type="Proteomes" id="UP001291309"/>
    </source>
</evidence>
<evidence type="ECO:0000313" key="3">
    <source>
        <dbReference type="EMBL" id="MDY7227620.1"/>
    </source>
</evidence>
<accession>A0ABU5H696</accession>
<feature type="region of interest" description="Disordered" evidence="1">
    <location>
        <begin position="141"/>
        <end position="164"/>
    </location>
</feature>
<keyword evidence="2" id="KW-0732">Signal</keyword>